<dbReference type="Proteomes" id="UP000865968">
    <property type="component" value="Unassembled WGS sequence"/>
</dbReference>
<dbReference type="InterPro" id="IPR000688">
    <property type="entry name" value="HypA/HybF"/>
</dbReference>
<dbReference type="HAMAP" id="MF_00213">
    <property type="entry name" value="HypA_HybF"/>
    <property type="match status" value="1"/>
</dbReference>
<dbReference type="GO" id="GO:0016151">
    <property type="term" value="F:nickel cation binding"/>
    <property type="evidence" value="ECO:0007669"/>
    <property type="project" value="UniProtKB-UniRule"/>
</dbReference>
<dbReference type="Gene3D" id="3.30.2320.80">
    <property type="match status" value="1"/>
</dbReference>
<gene>
    <name evidence="5 8" type="primary">hypA</name>
    <name evidence="7" type="ORF">I8608_003791</name>
    <name evidence="6" type="ORF">PN925_000844</name>
    <name evidence="8" type="ORF">UA45_04940</name>
</gene>
<feature type="binding site" evidence="5">
    <location>
        <position position="2"/>
    </location>
    <ligand>
        <name>Ni(2+)</name>
        <dbReference type="ChEBI" id="CHEBI:49786"/>
    </ligand>
</feature>
<dbReference type="PROSITE" id="PS01249">
    <property type="entry name" value="HYPA"/>
    <property type="match status" value="1"/>
</dbReference>
<protein>
    <recommendedName>
        <fullName evidence="5">Hydrogenase maturation factor HypA</fullName>
    </recommendedName>
</protein>
<evidence type="ECO:0000313" key="8">
    <source>
        <dbReference type="EMBL" id="KJF78612.1"/>
    </source>
</evidence>
<dbReference type="InterPro" id="IPR020538">
    <property type="entry name" value="Hydgase_Ni_incorp_HypA/HybF_CS"/>
</dbReference>
<feature type="binding site" evidence="5">
    <location>
        <position position="73"/>
    </location>
    <ligand>
        <name>Zn(2+)</name>
        <dbReference type="ChEBI" id="CHEBI:29105"/>
    </ligand>
</feature>
<comment type="function">
    <text evidence="5">Involved in the maturation of [NiFe] hydrogenases. Required for nickel insertion into the metal center of the hydrogenase.</text>
</comment>
<dbReference type="Proteomes" id="UP000032582">
    <property type="component" value="Unassembled WGS sequence"/>
</dbReference>
<dbReference type="PANTHER" id="PTHR34535">
    <property type="entry name" value="HYDROGENASE MATURATION FACTOR HYPA"/>
    <property type="match status" value="1"/>
</dbReference>
<evidence type="ECO:0000256" key="3">
    <source>
        <dbReference type="ARBA" id="ARBA00022723"/>
    </source>
</evidence>
<evidence type="ECO:0000313" key="7">
    <source>
        <dbReference type="EMBL" id="HAT3810880.1"/>
    </source>
</evidence>
<dbReference type="Pfam" id="PF01155">
    <property type="entry name" value="HypA"/>
    <property type="match status" value="1"/>
</dbReference>
<dbReference type="EMBL" id="DACSWI010000017">
    <property type="protein sequence ID" value="HAT3810880.1"/>
    <property type="molecule type" value="Genomic_DNA"/>
</dbReference>
<sequence>MHEVTLCQNALDIIEQQAKQSGAQRVTAVWLELSAVSCIEEDALHFCFDIVCRDSLAEGAELHVTTVPAQAWCRDCQKPVSVAGFNTGCPHCGSHNLQVDSSDAMQVRQIEIQ</sequence>
<organism evidence="8 9">
    <name type="scientific">Morganella morganii</name>
    <name type="common">Proteus morganii</name>
    <dbReference type="NCBI Taxonomy" id="582"/>
    <lineage>
        <taxon>Bacteria</taxon>
        <taxon>Pseudomonadati</taxon>
        <taxon>Pseudomonadota</taxon>
        <taxon>Gammaproteobacteria</taxon>
        <taxon>Enterobacterales</taxon>
        <taxon>Morganellaceae</taxon>
        <taxon>Morganella</taxon>
    </lineage>
</organism>
<dbReference type="AlphaFoldDB" id="A0A0D8L9V2"/>
<dbReference type="PATRIC" id="fig|582.24.peg.1503"/>
<proteinExistence type="inferred from homology"/>
<feature type="binding site" evidence="5">
    <location>
        <position position="92"/>
    </location>
    <ligand>
        <name>Zn(2+)</name>
        <dbReference type="ChEBI" id="CHEBI:29105"/>
    </ligand>
</feature>
<evidence type="ECO:0000256" key="4">
    <source>
        <dbReference type="ARBA" id="ARBA00022833"/>
    </source>
</evidence>
<reference evidence="8 9" key="1">
    <citation type="submission" date="2015-02" db="EMBL/GenBank/DDBJ databases">
        <title>Whole genome shotgun sequencing of cultured foodborne pathogen.</title>
        <authorList>
            <person name="Timme R."/>
            <person name="Allard M.W."/>
            <person name="Strain E."/>
            <person name="Evans P.S."/>
            <person name="Brown E."/>
        </authorList>
    </citation>
    <scope>NUCLEOTIDE SEQUENCE [LARGE SCALE GENOMIC DNA]</scope>
    <source>
        <strain evidence="8 9">GCSL-TSO-24</strain>
    </source>
</reference>
<dbReference type="GO" id="GO:0051604">
    <property type="term" value="P:protein maturation"/>
    <property type="evidence" value="ECO:0007669"/>
    <property type="project" value="InterPro"/>
</dbReference>
<dbReference type="RefSeq" id="WP_045137921.1">
    <property type="nucleotide sequence ID" value="NZ_CAXOOS010000003.1"/>
</dbReference>
<reference evidence="6" key="4">
    <citation type="submission" date="2024-02" db="EMBL/GenBank/DDBJ databases">
        <authorList>
            <consortium name="Clinical and Environmental Microbiology Branch: Whole genome sequencing antimicrobial resistance pathogens in the healthcare setting"/>
        </authorList>
    </citation>
    <scope>NUCLEOTIDE SEQUENCE</scope>
    <source>
        <strain evidence="6">2023KU-00017</strain>
    </source>
</reference>
<feature type="binding site" evidence="5">
    <location>
        <position position="76"/>
    </location>
    <ligand>
        <name>Zn(2+)</name>
        <dbReference type="ChEBI" id="CHEBI:29105"/>
    </ligand>
</feature>
<evidence type="ECO:0000256" key="2">
    <source>
        <dbReference type="ARBA" id="ARBA00022596"/>
    </source>
</evidence>
<comment type="similarity">
    <text evidence="1 5">Belongs to the HypA/HybF family.</text>
</comment>
<reference evidence="7" key="3">
    <citation type="submission" date="2020-10" db="EMBL/GenBank/DDBJ databases">
        <authorList>
            <consortium name="NCBI Pathogen Detection Project"/>
        </authorList>
    </citation>
    <scope>NUCLEOTIDE SEQUENCE</scope>
    <source>
        <strain evidence="7">Morganella morganii ARLG-3209</strain>
    </source>
</reference>
<dbReference type="PANTHER" id="PTHR34535:SF3">
    <property type="entry name" value="HYDROGENASE MATURATION FACTOR HYPA"/>
    <property type="match status" value="1"/>
</dbReference>
<dbReference type="EMBL" id="JZSH01000034">
    <property type="protein sequence ID" value="KJF78612.1"/>
    <property type="molecule type" value="Genomic_DNA"/>
</dbReference>
<evidence type="ECO:0000256" key="1">
    <source>
        <dbReference type="ARBA" id="ARBA00010748"/>
    </source>
</evidence>
<accession>A0A0D8L9V2</accession>
<dbReference type="NCBIfam" id="NF002979">
    <property type="entry name" value="PRK03681.1"/>
    <property type="match status" value="1"/>
</dbReference>
<dbReference type="GO" id="GO:0008270">
    <property type="term" value="F:zinc ion binding"/>
    <property type="evidence" value="ECO:0007669"/>
    <property type="project" value="UniProtKB-UniRule"/>
</dbReference>
<comment type="caution">
    <text evidence="8">The sequence shown here is derived from an EMBL/GenBank/DDBJ whole genome shotgun (WGS) entry which is preliminary data.</text>
</comment>
<evidence type="ECO:0000256" key="5">
    <source>
        <dbReference type="HAMAP-Rule" id="MF_00213"/>
    </source>
</evidence>
<dbReference type="NCBIfam" id="TIGR00100">
    <property type="entry name" value="hypA"/>
    <property type="match status" value="1"/>
</dbReference>
<name>A0A0D8L9V2_MORMO</name>
<dbReference type="FunFam" id="3.30.2320.80:FF:000001">
    <property type="entry name" value="Hydrogenase maturation factor HypA"/>
    <property type="match status" value="1"/>
</dbReference>
<dbReference type="GO" id="GO:0016530">
    <property type="term" value="F:metallochaperone activity"/>
    <property type="evidence" value="ECO:0007669"/>
    <property type="project" value="UniProtKB-ARBA"/>
</dbReference>
<dbReference type="EMBL" id="ABKJEP030000005">
    <property type="protein sequence ID" value="EMO9455509.1"/>
    <property type="molecule type" value="Genomic_DNA"/>
</dbReference>
<dbReference type="PIRSF" id="PIRSF004761">
    <property type="entry name" value="Hydrgn_mat_HypA"/>
    <property type="match status" value="1"/>
</dbReference>
<keyword evidence="2 5" id="KW-0533">Nickel</keyword>
<feature type="binding site" evidence="5">
    <location>
        <position position="89"/>
    </location>
    <ligand>
        <name>Zn(2+)</name>
        <dbReference type="ChEBI" id="CHEBI:29105"/>
    </ligand>
</feature>
<dbReference type="NCBIfam" id="NF009046">
    <property type="entry name" value="PRK12380.1"/>
    <property type="match status" value="1"/>
</dbReference>
<keyword evidence="3 5" id="KW-0479">Metal-binding</keyword>
<keyword evidence="4 5" id="KW-0862">Zinc</keyword>
<evidence type="ECO:0000313" key="9">
    <source>
        <dbReference type="Proteomes" id="UP000032582"/>
    </source>
</evidence>
<evidence type="ECO:0000313" key="6">
    <source>
        <dbReference type="EMBL" id="EMO9455509.1"/>
    </source>
</evidence>
<reference evidence="7" key="2">
    <citation type="journal article" date="2018" name="Genome Biol.">
        <title>SKESA: strategic k-mer extension for scrupulous assemblies.</title>
        <authorList>
            <person name="Souvorov A."/>
            <person name="Agarwala R."/>
            <person name="Lipman D.J."/>
        </authorList>
    </citation>
    <scope>NUCLEOTIDE SEQUENCE</scope>
    <source>
        <strain evidence="7">Morganella morganii ARLG-3209</strain>
    </source>
</reference>